<organism evidence="4 5">
    <name type="scientific">Polytolypa hystricis (strain UAMH7299)</name>
    <dbReference type="NCBI Taxonomy" id="1447883"/>
    <lineage>
        <taxon>Eukaryota</taxon>
        <taxon>Fungi</taxon>
        <taxon>Dikarya</taxon>
        <taxon>Ascomycota</taxon>
        <taxon>Pezizomycotina</taxon>
        <taxon>Eurotiomycetes</taxon>
        <taxon>Eurotiomycetidae</taxon>
        <taxon>Onygenales</taxon>
        <taxon>Onygenales incertae sedis</taxon>
        <taxon>Polytolypa</taxon>
    </lineage>
</organism>
<reference evidence="4 5" key="1">
    <citation type="submission" date="2017-10" db="EMBL/GenBank/DDBJ databases">
        <title>Comparative genomics in systemic dimorphic fungi from Ajellomycetaceae.</title>
        <authorList>
            <person name="Munoz J.F."/>
            <person name="Mcewen J.G."/>
            <person name="Clay O.K."/>
            <person name="Cuomo C.A."/>
        </authorList>
    </citation>
    <scope>NUCLEOTIDE SEQUENCE [LARGE SCALE GENOMIC DNA]</scope>
    <source>
        <strain evidence="4 5">UAMH7299</strain>
    </source>
</reference>
<dbReference type="PROSITE" id="PS50213">
    <property type="entry name" value="FAS1"/>
    <property type="match status" value="2"/>
</dbReference>
<evidence type="ECO:0000256" key="2">
    <source>
        <dbReference type="SAM" id="SignalP"/>
    </source>
</evidence>
<dbReference type="PANTHER" id="PTHR10900">
    <property type="entry name" value="PERIOSTIN-RELATED"/>
    <property type="match status" value="1"/>
</dbReference>
<feature type="domain" description="FAS1" evidence="3">
    <location>
        <begin position="24"/>
        <end position="209"/>
    </location>
</feature>
<sequence length="325" mass="35681">MRSFRLLLLHSLSFVILLSDFVHAQTLIDALDGYPALSEFKSLLERNPNLVPLLTTEDISNSSSPNRLTVLVPSNTAFAAYRDMHDPDIAGLPSTELQAVLQYHILTTDTPAIDLVTASPQRRVIPTELRQEQYNNRTGGAELEKSSSGAGSGDGQVVIFNTMEENENDRKRQITGKLEVLSGLYKSVNLTILDGVWARGLFQMVDGFLTLPETCTSTMKTQSLTSLDRALVRANLGSTLDHLPNVTCIGPTNEAFEEAGGPDETASAEELTDALTFHTLTEPVYTNFLRDGQIFTTVSNDTVRVTVNDTGIYFNDAKLVKRNVI</sequence>
<evidence type="ECO:0000313" key="5">
    <source>
        <dbReference type="Proteomes" id="UP000224634"/>
    </source>
</evidence>
<feature type="domain" description="FAS1" evidence="3">
    <location>
        <begin position="211"/>
        <end position="325"/>
    </location>
</feature>
<accession>A0A2B7Z0C5</accession>
<dbReference type="AlphaFoldDB" id="A0A2B7Z0C5"/>
<dbReference type="Gene3D" id="2.30.180.10">
    <property type="entry name" value="FAS1 domain"/>
    <property type="match status" value="2"/>
</dbReference>
<comment type="caution">
    <text evidence="4">The sequence shown here is derived from an EMBL/GenBank/DDBJ whole genome shotgun (WGS) entry which is preliminary data.</text>
</comment>
<dbReference type="InterPro" id="IPR000782">
    <property type="entry name" value="FAS1_domain"/>
</dbReference>
<dbReference type="GO" id="GO:0016236">
    <property type="term" value="P:macroautophagy"/>
    <property type="evidence" value="ECO:0007669"/>
    <property type="project" value="TreeGrafter"/>
</dbReference>
<dbReference type="InterPro" id="IPR036378">
    <property type="entry name" value="FAS1_dom_sf"/>
</dbReference>
<keyword evidence="5" id="KW-1185">Reference proteome</keyword>
<evidence type="ECO:0000256" key="1">
    <source>
        <dbReference type="SAM" id="MobiDB-lite"/>
    </source>
</evidence>
<proteinExistence type="predicted"/>
<evidence type="ECO:0000259" key="3">
    <source>
        <dbReference type="PROSITE" id="PS50213"/>
    </source>
</evidence>
<feature type="region of interest" description="Disordered" evidence="1">
    <location>
        <begin position="131"/>
        <end position="154"/>
    </location>
</feature>
<feature type="signal peptide" evidence="2">
    <location>
        <begin position="1"/>
        <end position="24"/>
    </location>
</feature>
<name>A0A2B7Z0C5_POLH7</name>
<dbReference type="PANTHER" id="PTHR10900:SF77">
    <property type="entry name" value="FI19380P1"/>
    <property type="match status" value="1"/>
</dbReference>
<dbReference type="STRING" id="1447883.A0A2B7Z0C5"/>
<evidence type="ECO:0000313" key="4">
    <source>
        <dbReference type="EMBL" id="PGH26771.1"/>
    </source>
</evidence>
<dbReference type="GO" id="GO:0000329">
    <property type="term" value="C:fungal-type vacuole membrane"/>
    <property type="evidence" value="ECO:0007669"/>
    <property type="project" value="TreeGrafter"/>
</dbReference>
<dbReference type="EMBL" id="PDNA01000013">
    <property type="protein sequence ID" value="PGH26771.1"/>
    <property type="molecule type" value="Genomic_DNA"/>
</dbReference>
<dbReference type="Pfam" id="PF02469">
    <property type="entry name" value="Fasciclin"/>
    <property type="match status" value="2"/>
</dbReference>
<dbReference type="InterPro" id="IPR050904">
    <property type="entry name" value="Adhesion/Biosynth-related"/>
</dbReference>
<gene>
    <name evidence="4" type="ORF">AJ80_01535</name>
</gene>
<dbReference type="OrthoDB" id="286301at2759"/>
<dbReference type="SUPFAM" id="SSF82153">
    <property type="entry name" value="FAS1 domain"/>
    <property type="match status" value="2"/>
</dbReference>
<keyword evidence="2" id="KW-0732">Signal</keyword>
<feature type="chain" id="PRO_5013333064" description="FAS1 domain-containing protein" evidence="2">
    <location>
        <begin position="25"/>
        <end position="325"/>
    </location>
</feature>
<protein>
    <recommendedName>
        <fullName evidence="3">FAS1 domain-containing protein</fullName>
    </recommendedName>
</protein>
<dbReference type="Proteomes" id="UP000224634">
    <property type="component" value="Unassembled WGS sequence"/>
</dbReference>